<evidence type="ECO:0000256" key="1">
    <source>
        <dbReference type="ARBA" id="ARBA00022815"/>
    </source>
</evidence>
<keyword evidence="3" id="KW-1133">Transmembrane helix</keyword>
<keyword evidence="1" id="KW-0027">Amidation</keyword>
<name>A0A8X6XV25_9ARAC</name>
<reference evidence="4" key="1">
    <citation type="submission" date="2020-08" db="EMBL/GenBank/DDBJ databases">
        <title>Multicomponent nature underlies the extraordinary mechanical properties of spider dragline silk.</title>
        <authorList>
            <person name="Kono N."/>
            <person name="Nakamura H."/>
            <person name="Mori M."/>
            <person name="Yoshida Y."/>
            <person name="Ohtoshi R."/>
            <person name="Malay A.D."/>
            <person name="Moran D.A.P."/>
            <person name="Tomita M."/>
            <person name="Numata K."/>
            <person name="Arakawa K."/>
        </authorList>
    </citation>
    <scope>NUCLEOTIDE SEQUENCE</scope>
</reference>
<feature type="transmembrane region" description="Helical" evidence="3">
    <location>
        <begin position="71"/>
        <end position="92"/>
    </location>
</feature>
<dbReference type="GO" id="GO:0007218">
    <property type="term" value="P:neuropeptide signaling pathway"/>
    <property type="evidence" value="ECO:0007669"/>
    <property type="project" value="UniProtKB-KW"/>
</dbReference>
<keyword evidence="5" id="KW-1185">Reference proteome</keyword>
<dbReference type="Proteomes" id="UP000886998">
    <property type="component" value="Unassembled WGS sequence"/>
</dbReference>
<sequence>MEPHFRNEKQSYYESKINTFNETTGQTPRNPQQIFISHFICIHRCPVRFPMSTSLQKSVVLKIKFAPDNRMMYCFHLVLCFNSSGLIPFPLFSTGNAHSENF</sequence>
<evidence type="ECO:0000256" key="2">
    <source>
        <dbReference type="ARBA" id="ARBA00023320"/>
    </source>
</evidence>
<evidence type="ECO:0000313" key="5">
    <source>
        <dbReference type="Proteomes" id="UP000886998"/>
    </source>
</evidence>
<keyword evidence="3" id="KW-0812">Transmembrane</keyword>
<comment type="caution">
    <text evidence="4">The sequence shown here is derived from an EMBL/GenBank/DDBJ whole genome shotgun (WGS) entry which is preliminary data.</text>
</comment>
<dbReference type="InterPro" id="IPR013231">
    <property type="entry name" value="Periviscerokinin"/>
</dbReference>
<proteinExistence type="predicted"/>
<evidence type="ECO:0000256" key="3">
    <source>
        <dbReference type="SAM" id="Phobius"/>
    </source>
</evidence>
<dbReference type="AlphaFoldDB" id="A0A8X6XV25"/>
<gene>
    <name evidence="4" type="ORF">TNIN_419211</name>
</gene>
<keyword evidence="3" id="KW-0472">Membrane</keyword>
<protein>
    <submittedName>
        <fullName evidence="4">Uncharacterized protein</fullName>
    </submittedName>
</protein>
<accession>A0A8X6XV25</accession>
<dbReference type="EMBL" id="BMAV01012702">
    <property type="protein sequence ID" value="GFY59623.1"/>
    <property type="molecule type" value="Genomic_DNA"/>
</dbReference>
<keyword evidence="2" id="KW-0527">Neuropeptide</keyword>
<evidence type="ECO:0000313" key="4">
    <source>
        <dbReference type="EMBL" id="GFY59623.1"/>
    </source>
</evidence>
<organism evidence="4 5">
    <name type="scientific">Trichonephila inaurata madagascariensis</name>
    <dbReference type="NCBI Taxonomy" id="2747483"/>
    <lineage>
        <taxon>Eukaryota</taxon>
        <taxon>Metazoa</taxon>
        <taxon>Ecdysozoa</taxon>
        <taxon>Arthropoda</taxon>
        <taxon>Chelicerata</taxon>
        <taxon>Arachnida</taxon>
        <taxon>Araneae</taxon>
        <taxon>Araneomorphae</taxon>
        <taxon>Entelegynae</taxon>
        <taxon>Araneoidea</taxon>
        <taxon>Nephilidae</taxon>
        <taxon>Trichonephila</taxon>
        <taxon>Trichonephila inaurata</taxon>
    </lineage>
</organism>
<dbReference type="Pfam" id="PF08259">
    <property type="entry name" value="Periviscerokin"/>
    <property type="match status" value="1"/>
</dbReference>